<evidence type="ECO:0000313" key="3">
    <source>
        <dbReference type="Proteomes" id="UP001066276"/>
    </source>
</evidence>
<feature type="region of interest" description="Disordered" evidence="1">
    <location>
        <begin position="26"/>
        <end position="75"/>
    </location>
</feature>
<feature type="compositionally biased region" description="Basic and acidic residues" evidence="1">
    <location>
        <begin position="39"/>
        <end position="62"/>
    </location>
</feature>
<feature type="compositionally biased region" description="Polar residues" evidence="1">
    <location>
        <begin position="26"/>
        <end position="38"/>
    </location>
</feature>
<dbReference type="Proteomes" id="UP001066276">
    <property type="component" value="Chromosome 4_1"/>
</dbReference>
<dbReference type="AlphaFoldDB" id="A0AAV7TDJ5"/>
<evidence type="ECO:0000256" key="1">
    <source>
        <dbReference type="SAM" id="MobiDB-lite"/>
    </source>
</evidence>
<reference evidence="2" key="1">
    <citation type="journal article" date="2022" name="bioRxiv">
        <title>Sequencing and chromosome-scale assembly of the giantPleurodeles waltlgenome.</title>
        <authorList>
            <person name="Brown T."/>
            <person name="Elewa A."/>
            <person name="Iarovenko S."/>
            <person name="Subramanian E."/>
            <person name="Araus A.J."/>
            <person name="Petzold A."/>
            <person name="Susuki M."/>
            <person name="Suzuki K.-i.T."/>
            <person name="Hayashi T."/>
            <person name="Toyoda A."/>
            <person name="Oliveira C."/>
            <person name="Osipova E."/>
            <person name="Leigh N.D."/>
            <person name="Simon A."/>
            <person name="Yun M.H."/>
        </authorList>
    </citation>
    <scope>NUCLEOTIDE SEQUENCE</scope>
    <source>
        <strain evidence="2">20211129_DDA</strain>
        <tissue evidence="2">Liver</tissue>
    </source>
</reference>
<sequence length="75" mass="8669">MLLRDVPPQDEERELLKIIAETYSSIGRDSLGTGQQNHNFKDSSEKRSERGGRSERRTEYVKPRKGITTLNKNFC</sequence>
<name>A0AAV7TDJ5_PLEWA</name>
<evidence type="ECO:0000313" key="2">
    <source>
        <dbReference type="EMBL" id="KAJ1174652.1"/>
    </source>
</evidence>
<keyword evidence="3" id="KW-1185">Reference proteome</keyword>
<accession>A0AAV7TDJ5</accession>
<gene>
    <name evidence="2" type="ORF">NDU88_006472</name>
</gene>
<proteinExistence type="predicted"/>
<dbReference type="EMBL" id="JANPWB010000007">
    <property type="protein sequence ID" value="KAJ1174652.1"/>
    <property type="molecule type" value="Genomic_DNA"/>
</dbReference>
<protein>
    <submittedName>
        <fullName evidence="2">Uncharacterized protein</fullName>
    </submittedName>
</protein>
<organism evidence="2 3">
    <name type="scientific">Pleurodeles waltl</name>
    <name type="common">Iberian ribbed newt</name>
    <dbReference type="NCBI Taxonomy" id="8319"/>
    <lineage>
        <taxon>Eukaryota</taxon>
        <taxon>Metazoa</taxon>
        <taxon>Chordata</taxon>
        <taxon>Craniata</taxon>
        <taxon>Vertebrata</taxon>
        <taxon>Euteleostomi</taxon>
        <taxon>Amphibia</taxon>
        <taxon>Batrachia</taxon>
        <taxon>Caudata</taxon>
        <taxon>Salamandroidea</taxon>
        <taxon>Salamandridae</taxon>
        <taxon>Pleurodelinae</taxon>
        <taxon>Pleurodeles</taxon>
    </lineage>
</organism>
<comment type="caution">
    <text evidence="2">The sequence shown here is derived from an EMBL/GenBank/DDBJ whole genome shotgun (WGS) entry which is preliminary data.</text>
</comment>